<dbReference type="SUPFAM" id="SSF52540">
    <property type="entry name" value="P-loop containing nucleoside triphosphate hydrolases"/>
    <property type="match status" value="1"/>
</dbReference>
<dbReference type="STRING" id="1798661.A3D65_00555"/>
<dbReference type="Gene3D" id="3.40.50.300">
    <property type="entry name" value="P-loop containing nucleotide triphosphate hydrolases"/>
    <property type="match status" value="1"/>
</dbReference>
<proteinExistence type="inferred from homology"/>
<dbReference type="PRINTS" id="PR00094">
    <property type="entry name" value="ADENYLTKNASE"/>
</dbReference>
<sequence>MDYNGPMRNEKIAVVLYGLPGSGKGTQANLAANAFGLVNFDTGRYLESLWYDPKRQKEVLVRRERKLFEEGKMNTPSFVLGKVAEAVKKISTKGLGVVFSGSPRTMYEAERLMPTLEQLYGKKRVFVFFLNVDPKVSIERNTKRRLCAVCKAPLLAKYYPAKKPKYCPVCAGALYKRTLDRPDVILKRIAEYNERTAPVLGYLKKRDYRITKADGRPAPYKVFRHIEQHINNRLK</sequence>
<dbReference type="GO" id="GO:0004017">
    <property type="term" value="F:AMP kinase activity"/>
    <property type="evidence" value="ECO:0007669"/>
    <property type="project" value="UniProtKB-EC"/>
</dbReference>
<reference evidence="7 8" key="1">
    <citation type="journal article" date="2016" name="Nat. Commun.">
        <title>Thousands of microbial genomes shed light on interconnected biogeochemical processes in an aquifer system.</title>
        <authorList>
            <person name="Anantharaman K."/>
            <person name="Brown C.T."/>
            <person name="Hug L.A."/>
            <person name="Sharon I."/>
            <person name="Castelle C.J."/>
            <person name="Probst A.J."/>
            <person name="Thomas B.C."/>
            <person name="Singh A."/>
            <person name="Wilkins M.J."/>
            <person name="Karaoz U."/>
            <person name="Brodie E.L."/>
            <person name="Williams K.H."/>
            <person name="Hubbard S.S."/>
            <person name="Banfield J.F."/>
        </authorList>
    </citation>
    <scope>NUCLEOTIDE SEQUENCE [LARGE SCALE GENOMIC DNA]</scope>
</reference>
<dbReference type="CDD" id="cd01428">
    <property type="entry name" value="ADK"/>
    <property type="match status" value="1"/>
</dbReference>
<comment type="caution">
    <text evidence="7">The sequence shown here is derived from an EMBL/GenBank/DDBJ whole genome shotgun (WGS) entry which is preliminary data.</text>
</comment>
<comment type="subcellular location">
    <subcellularLocation>
        <location evidence="6">Cytoplasm</location>
    </subcellularLocation>
</comment>
<dbReference type="Proteomes" id="UP000177996">
    <property type="component" value="Unassembled WGS sequence"/>
</dbReference>
<dbReference type="AlphaFoldDB" id="A0A1G2D8F4"/>
<evidence type="ECO:0000256" key="2">
    <source>
        <dbReference type="ARBA" id="ARBA00022727"/>
    </source>
</evidence>
<accession>A0A1G2D8F4</accession>
<dbReference type="GO" id="GO:0005737">
    <property type="term" value="C:cytoplasm"/>
    <property type="evidence" value="ECO:0007669"/>
    <property type="project" value="UniProtKB-SubCell"/>
</dbReference>
<name>A0A1G2D8F4_9BACT</name>
<keyword evidence="2" id="KW-0545">Nucleotide biosynthesis</keyword>
<keyword evidence="1 5" id="KW-0808">Transferase</keyword>
<evidence type="ECO:0000256" key="4">
    <source>
        <dbReference type="ARBA" id="ARBA00022777"/>
    </source>
</evidence>
<comment type="similarity">
    <text evidence="5">Belongs to the adenylate kinase family.</text>
</comment>
<dbReference type="InterPro" id="IPR027417">
    <property type="entry name" value="P-loop_NTPase"/>
</dbReference>
<protein>
    <recommendedName>
        <fullName evidence="6">Adenylate kinase</fullName>
        <ecNumber evidence="6">2.7.4.3</ecNumber>
    </recommendedName>
</protein>
<comment type="subunit">
    <text evidence="6">Monomer.</text>
</comment>
<keyword evidence="6" id="KW-0067">ATP-binding</keyword>
<evidence type="ECO:0000256" key="5">
    <source>
        <dbReference type="RuleBase" id="RU003330"/>
    </source>
</evidence>
<organism evidence="7 8">
    <name type="scientific">Candidatus Lloydbacteria bacterium RIFCSPHIGHO2_02_FULL_50_13</name>
    <dbReference type="NCBI Taxonomy" id="1798661"/>
    <lineage>
        <taxon>Bacteria</taxon>
        <taxon>Candidatus Lloydiibacteriota</taxon>
    </lineage>
</organism>
<dbReference type="EC" id="2.7.4.3" evidence="6"/>
<keyword evidence="4 5" id="KW-0418">Kinase</keyword>
<evidence type="ECO:0000313" key="7">
    <source>
        <dbReference type="EMBL" id="OGZ09867.1"/>
    </source>
</evidence>
<evidence type="ECO:0000313" key="8">
    <source>
        <dbReference type="Proteomes" id="UP000177996"/>
    </source>
</evidence>
<dbReference type="Pfam" id="PF00406">
    <property type="entry name" value="ADK"/>
    <property type="match status" value="1"/>
</dbReference>
<dbReference type="GO" id="GO:0005524">
    <property type="term" value="F:ATP binding"/>
    <property type="evidence" value="ECO:0007669"/>
    <property type="project" value="UniProtKB-KW"/>
</dbReference>
<keyword evidence="3 6" id="KW-0547">Nucleotide-binding</keyword>
<dbReference type="InterPro" id="IPR000850">
    <property type="entry name" value="Adenylat/UMP-CMP_kin"/>
</dbReference>
<comment type="catalytic activity">
    <reaction evidence="6">
        <text>AMP + ATP = 2 ADP</text>
        <dbReference type="Rhea" id="RHEA:12973"/>
        <dbReference type="ChEBI" id="CHEBI:30616"/>
        <dbReference type="ChEBI" id="CHEBI:456215"/>
        <dbReference type="ChEBI" id="CHEBI:456216"/>
        <dbReference type="EC" id="2.7.4.3"/>
    </reaction>
</comment>
<evidence type="ECO:0000256" key="6">
    <source>
        <dbReference type="RuleBase" id="RU003331"/>
    </source>
</evidence>
<evidence type="ECO:0000256" key="3">
    <source>
        <dbReference type="ARBA" id="ARBA00022741"/>
    </source>
</evidence>
<evidence type="ECO:0000256" key="1">
    <source>
        <dbReference type="ARBA" id="ARBA00022679"/>
    </source>
</evidence>
<dbReference type="PANTHER" id="PTHR23359">
    <property type="entry name" value="NUCLEOTIDE KINASE"/>
    <property type="match status" value="1"/>
</dbReference>
<dbReference type="EMBL" id="MHLL01000015">
    <property type="protein sequence ID" value="OGZ09867.1"/>
    <property type="molecule type" value="Genomic_DNA"/>
</dbReference>
<gene>
    <name evidence="7" type="ORF">A3D65_00555</name>
</gene>